<keyword evidence="2" id="KW-0547">Nucleotide-binding</keyword>
<dbReference type="PROSITE" id="PS00211">
    <property type="entry name" value="ABC_TRANSPORTER_1"/>
    <property type="match status" value="1"/>
</dbReference>
<name>A0A5C5ZRN4_9BACT</name>
<keyword evidence="6" id="KW-0378">Hydrolase</keyword>
<dbReference type="RefSeq" id="WP_146395611.1">
    <property type="nucleotide sequence ID" value="NZ_SJPQ01000001.1"/>
</dbReference>
<dbReference type="InterPro" id="IPR003439">
    <property type="entry name" value="ABC_transporter-like_ATP-bd"/>
</dbReference>
<dbReference type="GO" id="GO:0098796">
    <property type="term" value="C:membrane protein complex"/>
    <property type="evidence" value="ECO:0007669"/>
    <property type="project" value="UniProtKB-ARBA"/>
</dbReference>
<accession>A0A5C5ZRN4</accession>
<gene>
    <name evidence="6" type="primary">macB_1</name>
    <name evidence="6" type="ORF">Mal64_00970</name>
</gene>
<dbReference type="GO" id="GO:0016887">
    <property type="term" value="F:ATP hydrolysis activity"/>
    <property type="evidence" value="ECO:0007669"/>
    <property type="project" value="InterPro"/>
</dbReference>
<dbReference type="AlphaFoldDB" id="A0A5C5ZRN4"/>
<evidence type="ECO:0000313" key="6">
    <source>
        <dbReference type="EMBL" id="TWT89718.1"/>
    </source>
</evidence>
<dbReference type="InterPro" id="IPR017871">
    <property type="entry name" value="ABC_transporter-like_CS"/>
</dbReference>
<evidence type="ECO:0000256" key="1">
    <source>
        <dbReference type="ARBA" id="ARBA00022448"/>
    </source>
</evidence>
<dbReference type="FunFam" id="3.40.50.300:FF:000032">
    <property type="entry name" value="Export ABC transporter ATP-binding protein"/>
    <property type="match status" value="1"/>
</dbReference>
<dbReference type="PANTHER" id="PTHR24220">
    <property type="entry name" value="IMPORT ATP-BINDING PROTEIN"/>
    <property type="match status" value="1"/>
</dbReference>
<feature type="domain" description="ABC transporter" evidence="5">
    <location>
        <begin position="21"/>
        <end position="255"/>
    </location>
</feature>
<dbReference type="SMART" id="SM00382">
    <property type="entry name" value="AAA"/>
    <property type="match status" value="1"/>
</dbReference>
<dbReference type="Gene3D" id="3.40.50.300">
    <property type="entry name" value="P-loop containing nucleotide triphosphate hydrolases"/>
    <property type="match status" value="1"/>
</dbReference>
<keyword evidence="3 6" id="KW-0067">ATP-binding</keyword>
<dbReference type="PANTHER" id="PTHR24220:SF659">
    <property type="entry name" value="TRANSPORTER, PUTATIVE-RELATED"/>
    <property type="match status" value="1"/>
</dbReference>
<dbReference type="SUPFAM" id="SSF52540">
    <property type="entry name" value="P-loop containing nucleoside triphosphate hydrolases"/>
    <property type="match status" value="1"/>
</dbReference>
<keyword evidence="7" id="KW-1185">Reference proteome</keyword>
<protein>
    <submittedName>
        <fullName evidence="6">Macrolide export ATP-binding/permease protein MacB</fullName>
        <ecNumber evidence="6">3.6.3.-</ecNumber>
    </submittedName>
</protein>
<dbReference type="GO" id="GO:0022857">
    <property type="term" value="F:transmembrane transporter activity"/>
    <property type="evidence" value="ECO:0007669"/>
    <property type="project" value="TreeGrafter"/>
</dbReference>
<evidence type="ECO:0000256" key="3">
    <source>
        <dbReference type="ARBA" id="ARBA00022840"/>
    </source>
</evidence>
<dbReference type="InterPro" id="IPR015854">
    <property type="entry name" value="ABC_transpr_LolD-like"/>
</dbReference>
<dbReference type="InterPro" id="IPR017911">
    <property type="entry name" value="MacB-like_ATP-bd"/>
</dbReference>
<evidence type="ECO:0000259" key="5">
    <source>
        <dbReference type="PROSITE" id="PS50893"/>
    </source>
</evidence>
<evidence type="ECO:0000313" key="7">
    <source>
        <dbReference type="Proteomes" id="UP000315440"/>
    </source>
</evidence>
<comment type="similarity">
    <text evidence="4">Belongs to the ABC transporter superfamily. Macrolide exporter (TC 3.A.1.122) family.</text>
</comment>
<proteinExistence type="inferred from homology"/>
<dbReference type="InterPro" id="IPR027417">
    <property type="entry name" value="P-loop_NTPase"/>
</dbReference>
<dbReference type="InterPro" id="IPR003593">
    <property type="entry name" value="AAA+_ATPase"/>
</dbReference>
<evidence type="ECO:0000256" key="2">
    <source>
        <dbReference type="ARBA" id="ARBA00022741"/>
    </source>
</evidence>
<comment type="caution">
    <text evidence="6">The sequence shown here is derived from an EMBL/GenBank/DDBJ whole genome shotgun (WGS) entry which is preliminary data.</text>
</comment>
<sequence>MTPLTQHDASLSDANGVAPALDLRGLSKSYSRGGAVTQVLHEVSLEIQRGECVFLLGPSGSGKSTLLSIIGCLLSPDAGEVRVLGQDVTRLDLEQRAILRRRMIGFVFQRFHLIRGLSAVENVAVPLRLDGVDASRAIERSLELLDRVGLADKARQPPSRLSVGQCQRVAIARALVADPHIVLADEPTASLDAESGQQAMALLRELTVETGRTLIVVTHDQRIVPKGPTNDRTFEVDSGRLRLKTPQGAAGAQSL</sequence>
<dbReference type="Pfam" id="PF00005">
    <property type="entry name" value="ABC_tran"/>
    <property type="match status" value="1"/>
</dbReference>
<dbReference type="EMBL" id="SJPQ01000001">
    <property type="protein sequence ID" value="TWT89718.1"/>
    <property type="molecule type" value="Genomic_DNA"/>
</dbReference>
<organism evidence="6 7">
    <name type="scientific">Pseudobythopirellula maris</name>
    <dbReference type="NCBI Taxonomy" id="2527991"/>
    <lineage>
        <taxon>Bacteria</taxon>
        <taxon>Pseudomonadati</taxon>
        <taxon>Planctomycetota</taxon>
        <taxon>Planctomycetia</taxon>
        <taxon>Pirellulales</taxon>
        <taxon>Lacipirellulaceae</taxon>
        <taxon>Pseudobythopirellula</taxon>
    </lineage>
</organism>
<dbReference type="GO" id="GO:0005524">
    <property type="term" value="F:ATP binding"/>
    <property type="evidence" value="ECO:0007669"/>
    <property type="project" value="UniProtKB-KW"/>
</dbReference>
<dbReference type="EC" id="3.6.3.-" evidence="6"/>
<dbReference type="CDD" id="cd03255">
    <property type="entry name" value="ABC_MJ0796_LolCDE_FtsE"/>
    <property type="match status" value="1"/>
</dbReference>
<reference evidence="6 7" key="1">
    <citation type="submission" date="2019-02" db="EMBL/GenBank/DDBJ databases">
        <title>Deep-cultivation of Planctomycetes and their phenomic and genomic characterization uncovers novel biology.</title>
        <authorList>
            <person name="Wiegand S."/>
            <person name="Jogler M."/>
            <person name="Boedeker C."/>
            <person name="Pinto D."/>
            <person name="Vollmers J."/>
            <person name="Rivas-Marin E."/>
            <person name="Kohn T."/>
            <person name="Peeters S.H."/>
            <person name="Heuer A."/>
            <person name="Rast P."/>
            <person name="Oberbeckmann S."/>
            <person name="Bunk B."/>
            <person name="Jeske O."/>
            <person name="Meyerdierks A."/>
            <person name="Storesund J.E."/>
            <person name="Kallscheuer N."/>
            <person name="Luecker S."/>
            <person name="Lage O.M."/>
            <person name="Pohl T."/>
            <person name="Merkel B.J."/>
            <person name="Hornburger P."/>
            <person name="Mueller R.-W."/>
            <person name="Bruemmer F."/>
            <person name="Labrenz M."/>
            <person name="Spormann A.M."/>
            <person name="Op Den Camp H."/>
            <person name="Overmann J."/>
            <person name="Amann R."/>
            <person name="Jetten M.S.M."/>
            <person name="Mascher T."/>
            <person name="Medema M.H."/>
            <person name="Devos D.P."/>
            <person name="Kaster A.-K."/>
            <person name="Ovreas L."/>
            <person name="Rohde M."/>
            <person name="Galperin M.Y."/>
            <person name="Jogler C."/>
        </authorList>
    </citation>
    <scope>NUCLEOTIDE SEQUENCE [LARGE SCALE GENOMIC DNA]</scope>
    <source>
        <strain evidence="6 7">Mal64</strain>
    </source>
</reference>
<dbReference type="Proteomes" id="UP000315440">
    <property type="component" value="Unassembled WGS sequence"/>
</dbReference>
<dbReference type="PROSITE" id="PS50893">
    <property type="entry name" value="ABC_TRANSPORTER_2"/>
    <property type="match status" value="1"/>
</dbReference>
<dbReference type="GO" id="GO:0005886">
    <property type="term" value="C:plasma membrane"/>
    <property type="evidence" value="ECO:0007669"/>
    <property type="project" value="TreeGrafter"/>
</dbReference>
<evidence type="ECO:0000256" key="4">
    <source>
        <dbReference type="ARBA" id="ARBA00038388"/>
    </source>
</evidence>
<dbReference type="OrthoDB" id="2151853at2"/>
<keyword evidence="1" id="KW-0813">Transport</keyword>